<evidence type="ECO:0000256" key="5">
    <source>
        <dbReference type="ARBA" id="ARBA00022692"/>
    </source>
</evidence>
<dbReference type="GO" id="GO:0005886">
    <property type="term" value="C:plasma membrane"/>
    <property type="evidence" value="ECO:0007669"/>
    <property type="project" value="UniProtKB-SubCell"/>
</dbReference>
<evidence type="ECO:0000256" key="2">
    <source>
        <dbReference type="ARBA" id="ARBA00009592"/>
    </source>
</evidence>
<keyword evidence="8" id="KW-1133">Transmembrane helix</keyword>
<dbReference type="FunFam" id="3.80.10.10:FF:000041">
    <property type="entry name" value="LRR receptor-like serine/threonine-protein kinase ERECTA"/>
    <property type="match status" value="1"/>
</dbReference>
<evidence type="ECO:0000256" key="8">
    <source>
        <dbReference type="ARBA" id="ARBA00022989"/>
    </source>
</evidence>
<keyword evidence="6" id="KW-0732">Signal</keyword>
<keyword evidence="9" id="KW-0472">Membrane</keyword>
<dbReference type="Proteomes" id="UP000734854">
    <property type="component" value="Unassembled WGS sequence"/>
</dbReference>
<keyword evidence="4" id="KW-0433">Leucine-rich repeat</keyword>
<keyword evidence="13" id="KW-1185">Reference proteome</keyword>
<evidence type="ECO:0000256" key="11">
    <source>
        <dbReference type="ARBA" id="ARBA00023180"/>
    </source>
</evidence>
<keyword evidence="5" id="KW-0812">Transmembrane</keyword>
<dbReference type="EMBL" id="JACMSC010000016">
    <property type="protein sequence ID" value="KAG6481173.1"/>
    <property type="molecule type" value="Genomic_DNA"/>
</dbReference>
<dbReference type="InterPro" id="IPR032675">
    <property type="entry name" value="LRR_dom_sf"/>
</dbReference>
<keyword evidence="7" id="KW-0677">Repeat</keyword>
<comment type="subcellular location">
    <subcellularLocation>
        <location evidence="1">Cell membrane</location>
        <topology evidence="1">Single-pass type I membrane protein</topology>
    </subcellularLocation>
</comment>
<comment type="caution">
    <text evidence="12">The sequence shown here is derived from an EMBL/GenBank/DDBJ whole genome shotgun (WGS) entry which is preliminary data.</text>
</comment>
<evidence type="ECO:0000256" key="6">
    <source>
        <dbReference type="ARBA" id="ARBA00022729"/>
    </source>
</evidence>
<dbReference type="Pfam" id="PF13855">
    <property type="entry name" value="LRR_8"/>
    <property type="match status" value="1"/>
</dbReference>
<evidence type="ECO:0000256" key="10">
    <source>
        <dbReference type="ARBA" id="ARBA00023170"/>
    </source>
</evidence>
<evidence type="ECO:0000313" key="12">
    <source>
        <dbReference type="EMBL" id="KAG6481173.1"/>
    </source>
</evidence>
<reference evidence="12 13" key="1">
    <citation type="submission" date="2020-08" db="EMBL/GenBank/DDBJ databases">
        <title>Plant Genome Project.</title>
        <authorList>
            <person name="Zhang R.-G."/>
        </authorList>
    </citation>
    <scope>NUCLEOTIDE SEQUENCE [LARGE SCALE GENOMIC DNA]</scope>
    <source>
        <tissue evidence="12">Rhizome</tissue>
    </source>
</reference>
<dbReference type="InterPro" id="IPR001611">
    <property type="entry name" value="Leu-rich_rpt"/>
</dbReference>
<sequence length="134" mass="14376">MYIGYFNTFSSGVPPEFGRLSSLVRLDMGGCNLTGTIPASLGQLKNLDTLFLHINNLTSTIPLELVGLTQLKQLDLSINELIGEIPASRARSAPTVGKQLHHVPPRDIGPECQALELGCGLEPDHRDDSAGSLL</sequence>
<organism evidence="12 13">
    <name type="scientific">Zingiber officinale</name>
    <name type="common">Ginger</name>
    <name type="synonym">Amomum zingiber</name>
    <dbReference type="NCBI Taxonomy" id="94328"/>
    <lineage>
        <taxon>Eukaryota</taxon>
        <taxon>Viridiplantae</taxon>
        <taxon>Streptophyta</taxon>
        <taxon>Embryophyta</taxon>
        <taxon>Tracheophyta</taxon>
        <taxon>Spermatophyta</taxon>
        <taxon>Magnoliopsida</taxon>
        <taxon>Liliopsida</taxon>
        <taxon>Zingiberales</taxon>
        <taxon>Zingiberaceae</taxon>
        <taxon>Zingiber</taxon>
    </lineage>
</organism>
<gene>
    <name evidence="12" type="ORF">ZIOFF_057768</name>
</gene>
<evidence type="ECO:0000256" key="9">
    <source>
        <dbReference type="ARBA" id="ARBA00023136"/>
    </source>
</evidence>
<protein>
    <submittedName>
        <fullName evidence="12">Uncharacterized protein</fullName>
    </submittedName>
</protein>
<keyword evidence="11" id="KW-0325">Glycoprotein</keyword>
<comment type="similarity">
    <text evidence="2">Belongs to the RLP family.</text>
</comment>
<accession>A0A8J5KLB3</accession>
<dbReference type="PANTHER" id="PTHR48052">
    <property type="entry name" value="UNNAMED PRODUCT"/>
    <property type="match status" value="1"/>
</dbReference>
<proteinExistence type="inferred from homology"/>
<dbReference type="PANTHER" id="PTHR48052:SF22">
    <property type="entry name" value="RECEPTOR PROTEIN KINASE CLAVATA1"/>
    <property type="match status" value="1"/>
</dbReference>
<dbReference type="Gene3D" id="3.80.10.10">
    <property type="entry name" value="Ribonuclease Inhibitor"/>
    <property type="match status" value="1"/>
</dbReference>
<dbReference type="SUPFAM" id="SSF52058">
    <property type="entry name" value="L domain-like"/>
    <property type="match status" value="1"/>
</dbReference>
<evidence type="ECO:0000256" key="3">
    <source>
        <dbReference type="ARBA" id="ARBA00022475"/>
    </source>
</evidence>
<keyword evidence="3" id="KW-1003">Cell membrane</keyword>
<name>A0A8J5KLB3_ZINOF</name>
<evidence type="ECO:0000256" key="1">
    <source>
        <dbReference type="ARBA" id="ARBA00004251"/>
    </source>
</evidence>
<evidence type="ECO:0000313" key="13">
    <source>
        <dbReference type="Proteomes" id="UP000734854"/>
    </source>
</evidence>
<dbReference type="AlphaFoldDB" id="A0A8J5KLB3"/>
<evidence type="ECO:0000256" key="4">
    <source>
        <dbReference type="ARBA" id="ARBA00022614"/>
    </source>
</evidence>
<keyword evidence="10" id="KW-0675">Receptor</keyword>
<evidence type="ECO:0000256" key="7">
    <source>
        <dbReference type="ARBA" id="ARBA00022737"/>
    </source>
</evidence>